<accession>A0A8E1R0E6</accession>
<proteinExistence type="predicted"/>
<organism evidence="1 2">
    <name type="scientific">Xylanibacter rarus</name>
    <dbReference type="NCBI Taxonomy" id="1676614"/>
    <lineage>
        <taxon>Bacteria</taxon>
        <taxon>Pseudomonadati</taxon>
        <taxon>Bacteroidota</taxon>
        <taxon>Bacteroidia</taxon>
        <taxon>Bacteroidales</taxon>
        <taxon>Prevotellaceae</taxon>
        <taxon>Xylanibacter</taxon>
    </lineage>
</organism>
<gene>
    <name evidence="1" type="ORF">ACU52_10415</name>
</gene>
<protein>
    <submittedName>
        <fullName evidence="1">Uncharacterized protein</fullName>
    </submittedName>
</protein>
<dbReference type="Proteomes" id="UP000036951">
    <property type="component" value="Unassembled WGS sequence"/>
</dbReference>
<evidence type="ECO:0000313" key="2">
    <source>
        <dbReference type="Proteomes" id="UP000036951"/>
    </source>
</evidence>
<dbReference type="EMBL" id="LFQU01000020">
    <property type="protein sequence ID" value="KOO68007.1"/>
    <property type="molecule type" value="Genomic_DNA"/>
</dbReference>
<sequence>MASGDALKLQMSYDDMPGADIRTEVNYSALPSSADKVMYPLALCRKLAGKGLGNVPETDAVIHINSNAQWCVGAGRDAVAGSKNLAYAMLRAMTPALGFGKGILILKIKYDGGEVKTVKYVNR</sequence>
<dbReference type="AlphaFoldDB" id="A0A8E1R0E6"/>
<keyword evidence="2" id="KW-1185">Reference proteome</keyword>
<reference evidence="1 2" key="1">
    <citation type="submission" date="2015-06" db="EMBL/GenBank/DDBJ databases">
        <title>Prevotella sp. 109, sp. nov., a novel member of the family Prevotellaceae isolated from human faeces.</title>
        <authorList>
            <person name="Shkoporov A.N."/>
            <person name="Chaplin A.V."/>
            <person name="Kafarskaia L.I."/>
            <person name="Efimov B.A."/>
        </authorList>
    </citation>
    <scope>NUCLEOTIDE SEQUENCE [LARGE SCALE GENOMIC DNA]</scope>
    <source>
        <strain evidence="1 2">109</strain>
    </source>
</reference>
<evidence type="ECO:0000313" key="1">
    <source>
        <dbReference type="EMBL" id="KOO68007.1"/>
    </source>
</evidence>
<comment type="caution">
    <text evidence="1">The sequence shown here is derived from an EMBL/GenBank/DDBJ whole genome shotgun (WGS) entry which is preliminary data.</text>
</comment>
<dbReference type="RefSeq" id="WP_053398731.1">
    <property type="nucleotide sequence ID" value="NZ_LFQU01000020.1"/>
</dbReference>
<name>A0A8E1R0E6_9BACT</name>